<organism evidence="1 2">
    <name type="scientific">Malikia granosa</name>
    <dbReference type="NCBI Taxonomy" id="263067"/>
    <lineage>
        <taxon>Bacteria</taxon>
        <taxon>Pseudomonadati</taxon>
        <taxon>Pseudomonadota</taxon>
        <taxon>Betaproteobacteria</taxon>
        <taxon>Burkholderiales</taxon>
        <taxon>Comamonadaceae</taxon>
        <taxon>Malikia</taxon>
    </lineage>
</organism>
<dbReference type="Proteomes" id="UP000238589">
    <property type="component" value="Unassembled WGS sequence"/>
</dbReference>
<name>A0A2S9K349_9BURK</name>
<evidence type="ECO:0008006" key="3">
    <source>
        <dbReference type="Google" id="ProtNLM"/>
    </source>
</evidence>
<dbReference type="OrthoDB" id="8911623at2"/>
<dbReference type="PIRSF" id="PIRSF030771">
    <property type="entry name" value="UCP030771"/>
    <property type="match status" value="1"/>
</dbReference>
<dbReference type="RefSeq" id="WP_105748917.1">
    <property type="nucleotide sequence ID" value="NZ_PVLQ01000046.1"/>
</dbReference>
<reference evidence="1 2" key="1">
    <citation type="submission" date="2018-03" db="EMBL/GenBank/DDBJ databases">
        <title>Comparative genomics illustrates the genes involved in a hyperalkaliphilic mechanisms of Serpentinomonas isolated from highly-alkaline calcium-rich serpentinized springs.</title>
        <authorList>
            <person name="Suzuki S."/>
            <person name="Ishii S."/>
            <person name="Walworth N."/>
            <person name="Bird L."/>
            <person name="Kuenen J.G."/>
            <person name="Nealson K.H."/>
        </authorList>
    </citation>
    <scope>NUCLEOTIDE SEQUENCE [LARGE SCALE GENOMIC DNA]</scope>
    <source>
        <strain evidence="1 2">P1</strain>
    </source>
</reference>
<dbReference type="AlphaFoldDB" id="A0A2S9K349"/>
<keyword evidence="2" id="KW-1185">Reference proteome</keyword>
<sequence length="115" mass="11497">MARNFKQEGDTLTLTPAAAVAAGEGYLFGAALFGVALAPVAANAPGQFATEGVWELAKTSALAISVGDRLFWDAANKCVNKTATGQVCVGVAVSAVANPSATVQVLLESTTPAGT</sequence>
<accession>A0A2S9K349</accession>
<dbReference type="EMBL" id="PVLQ01000046">
    <property type="protein sequence ID" value="PRD64805.1"/>
    <property type="molecule type" value="Genomic_DNA"/>
</dbReference>
<dbReference type="InterPro" id="IPR011231">
    <property type="entry name" value="Phage_VT1-Sakai_H0018"/>
</dbReference>
<dbReference type="Pfam" id="PF09956">
    <property type="entry name" value="Phage_cement_2"/>
    <property type="match status" value="1"/>
</dbReference>
<gene>
    <name evidence="1" type="ORF">C6P64_12585</name>
</gene>
<evidence type="ECO:0000313" key="1">
    <source>
        <dbReference type="EMBL" id="PRD64805.1"/>
    </source>
</evidence>
<protein>
    <recommendedName>
        <fullName evidence="3">DUF2190 domain-containing protein</fullName>
    </recommendedName>
</protein>
<evidence type="ECO:0000313" key="2">
    <source>
        <dbReference type="Proteomes" id="UP000238589"/>
    </source>
</evidence>
<comment type="caution">
    <text evidence="1">The sequence shown here is derived from an EMBL/GenBank/DDBJ whole genome shotgun (WGS) entry which is preliminary data.</text>
</comment>
<proteinExistence type="predicted"/>